<feature type="region of interest" description="Disordered" evidence="1">
    <location>
        <begin position="124"/>
        <end position="356"/>
    </location>
</feature>
<dbReference type="AlphaFoldDB" id="A0A2U3ED01"/>
<feature type="region of interest" description="Disordered" evidence="1">
    <location>
        <begin position="1"/>
        <end position="44"/>
    </location>
</feature>
<feature type="compositionally biased region" description="Pro residues" evidence="1">
    <location>
        <begin position="29"/>
        <end position="43"/>
    </location>
</feature>
<organism evidence="3 4">
    <name type="scientific">Purpureocillium lilacinum</name>
    <name type="common">Paecilomyces lilacinus</name>
    <dbReference type="NCBI Taxonomy" id="33203"/>
    <lineage>
        <taxon>Eukaryota</taxon>
        <taxon>Fungi</taxon>
        <taxon>Dikarya</taxon>
        <taxon>Ascomycota</taxon>
        <taxon>Pezizomycotina</taxon>
        <taxon>Sordariomycetes</taxon>
        <taxon>Hypocreomycetidae</taxon>
        <taxon>Hypocreales</taxon>
        <taxon>Ophiocordycipitaceae</taxon>
        <taxon>Purpureocillium</taxon>
    </lineage>
</organism>
<feature type="compositionally biased region" description="Low complexity" evidence="1">
    <location>
        <begin position="274"/>
        <end position="289"/>
    </location>
</feature>
<evidence type="ECO:0000313" key="5">
    <source>
        <dbReference type="Proteomes" id="UP001287286"/>
    </source>
</evidence>
<keyword evidence="5" id="KW-1185">Reference proteome</keyword>
<evidence type="ECO:0000313" key="2">
    <source>
        <dbReference type="EMBL" id="KAK4094195.1"/>
    </source>
</evidence>
<accession>A0A2U3ED01</accession>
<feature type="compositionally biased region" description="Basic and acidic residues" evidence="1">
    <location>
        <begin position="226"/>
        <end position="235"/>
    </location>
</feature>
<sequence>MHDFAGARTCSYDLKDGASSQSPSTWFRPPSPPAFTSAPPPVSGPAARLGSFHLHTIHGDAAAHLEHRSRNAAPLPPTITGSQLCSPGSLSLAEEQLRDVLENDARLEAADRFPAFLRKIRPDSGRSRCRHQWSAQPPPPSHLLHARNGQHDGFRPRIPTMAEPSPKATPKRKRGQDLPITPIKFSFDPSTTQPAEDGGSSPASRVAHRFRGLALGGAGGGGGVDDAARDSHRDGDDSDDDVAMTANKRPRPDEDMSDVAEAPAPSGEPSTPRNAEAANSNPEPPATEASPPRPDVAIASTETPGRPVQLPVVEDHPKAPGRRRAGTPPLRLKKSPSARDKAKGSASTDEPSVTDPVRAALTWHEDEITIYDPDDEDDDGTGINGVGFKPTPALAQVRAMKRRQQMAEYRRREESEARARRSQRRRGGTPTPSGGGVVKKKSPTRRVRFIDIESQKIAVTTI</sequence>
<name>A0A2U3ED01_PURLI</name>
<feature type="compositionally biased region" description="Basic residues" evidence="1">
    <location>
        <begin position="319"/>
        <end position="336"/>
    </location>
</feature>
<evidence type="ECO:0000256" key="1">
    <source>
        <dbReference type="SAM" id="MobiDB-lite"/>
    </source>
</evidence>
<feature type="compositionally biased region" description="Acidic residues" evidence="1">
    <location>
        <begin position="370"/>
        <end position="380"/>
    </location>
</feature>
<proteinExistence type="predicted"/>
<reference evidence="2" key="3">
    <citation type="submission" date="2023-11" db="EMBL/GenBank/DDBJ databases">
        <authorList>
            <person name="Beijen E."/>
            <person name="Ohm R.A."/>
        </authorList>
    </citation>
    <scope>NUCLEOTIDE SEQUENCE</scope>
    <source>
        <strain evidence="2">CBS 150709</strain>
    </source>
</reference>
<comment type="caution">
    <text evidence="3">The sequence shown here is derived from an EMBL/GenBank/DDBJ whole genome shotgun (WGS) entry which is preliminary data.</text>
</comment>
<evidence type="ECO:0000313" key="3">
    <source>
        <dbReference type="EMBL" id="PWI72388.1"/>
    </source>
</evidence>
<protein>
    <submittedName>
        <fullName evidence="3">Uncharacterized protein</fullName>
    </submittedName>
</protein>
<feature type="compositionally biased region" description="Basic and acidic residues" evidence="1">
    <location>
        <begin position="408"/>
        <end position="419"/>
    </location>
</feature>
<feature type="region of interest" description="Disordered" evidence="1">
    <location>
        <begin position="370"/>
        <end position="446"/>
    </location>
</feature>
<dbReference type="EMBL" id="JAWRVI010000004">
    <property type="protein sequence ID" value="KAK4094195.1"/>
    <property type="molecule type" value="Genomic_DNA"/>
</dbReference>
<dbReference type="EMBL" id="LCWV01000006">
    <property type="protein sequence ID" value="PWI72388.1"/>
    <property type="molecule type" value="Genomic_DNA"/>
</dbReference>
<dbReference type="Proteomes" id="UP001287286">
    <property type="component" value="Unassembled WGS sequence"/>
</dbReference>
<dbReference type="Proteomes" id="UP000245956">
    <property type="component" value="Unassembled WGS sequence"/>
</dbReference>
<gene>
    <name evidence="3" type="ORF">PCL_11011</name>
    <name evidence="2" type="ORF">Purlil1_1686</name>
</gene>
<reference evidence="3" key="1">
    <citation type="submission" date="2015-05" db="EMBL/GenBank/DDBJ databases">
        <authorList>
            <person name="Wang D.B."/>
            <person name="Wang M."/>
        </authorList>
    </citation>
    <scope>NUCLEOTIDE SEQUENCE</scope>
    <source>
        <strain evidence="3">36-1</strain>
    </source>
</reference>
<evidence type="ECO:0000313" key="4">
    <source>
        <dbReference type="Proteomes" id="UP000245956"/>
    </source>
</evidence>
<reference evidence="2 5" key="4">
    <citation type="journal article" date="2024" name="Microbiol. Resour. Announc.">
        <title>Genome annotations for the ascomycete fungi Trichoderma harzianum, Trichoderma aggressivum, and Purpureocillium lilacinum.</title>
        <authorList>
            <person name="Beijen E.P.W."/>
            <person name="Ohm R.A."/>
        </authorList>
    </citation>
    <scope>NUCLEOTIDE SEQUENCE [LARGE SCALE GENOMIC DNA]</scope>
    <source>
        <strain evidence="2 5">CBS 150709</strain>
    </source>
</reference>
<feature type="compositionally biased region" description="Gly residues" evidence="1">
    <location>
        <begin position="214"/>
        <end position="224"/>
    </location>
</feature>
<reference evidence="3 4" key="2">
    <citation type="journal article" date="2016" name="Front. Microbiol.">
        <title>Genome and transcriptome sequences reveal the specific parasitism of the nematophagous Purpureocillium lilacinum 36-1.</title>
        <authorList>
            <person name="Xie J."/>
            <person name="Li S."/>
            <person name="Mo C."/>
            <person name="Xiao X."/>
            <person name="Peng D."/>
            <person name="Wang G."/>
            <person name="Xiao Y."/>
        </authorList>
    </citation>
    <scope>NUCLEOTIDE SEQUENCE [LARGE SCALE GENOMIC DNA]</scope>
    <source>
        <strain evidence="3 4">36-1</strain>
    </source>
</reference>